<dbReference type="VEuPathDB" id="FungiDB:CC1G_01951"/>
<dbReference type="GO" id="GO:0035269">
    <property type="term" value="P:protein O-linked glycosylation via mannose"/>
    <property type="evidence" value="ECO:0007669"/>
    <property type="project" value="TreeGrafter"/>
</dbReference>
<dbReference type="GeneID" id="6006754"/>
<dbReference type="EMBL" id="AACS02000003">
    <property type="protein sequence ID" value="EAU91462.2"/>
    <property type="molecule type" value="Genomic_DNA"/>
</dbReference>
<dbReference type="STRING" id="240176.A8N628"/>
<reference evidence="7 8" key="1">
    <citation type="journal article" date="2010" name="Proc. Natl. Acad. Sci. U.S.A.">
        <title>Insights into evolution of multicellular fungi from the assembled chromosomes of the mushroom Coprinopsis cinerea (Coprinus cinereus).</title>
        <authorList>
            <person name="Stajich J.E."/>
            <person name="Wilke S.K."/>
            <person name="Ahren D."/>
            <person name="Au C.H."/>
            <person name="Birren B.W."/>
            <person name="Borodovsky M."/>
            <person name="Burns C."/>
            <person name="Canback B."/>
            <person name="Casselton L.A."/>
            <person name="Cheng C.K."/>
            <person name="Deng J."/>
            <person name="Dietrich F.S."/>
            <person name="Fargo D.C."/>
            <person name="Farman M.L."/>
            <person name="Gathman A.C."/>
            <person name="Goldberg J."/>
            <person name="Guigo R."/>
            <person name="Hoegger P.J."/>
            <person name="Hooker J.B."/>
            <person name="Huggins A."/>
            <person name="James T.Y."/>
            <person name="Kamada T."/>
            <person name="Kilaru S."/>
            <person name="Kodira C."/>
            <person name="Kues U."/>
            <person name="Kupfer D."/>
            <person name="Kwan H.S."/>
            <person name="Lomsadze A."/>
            <person name="Li W."/>
            <person name="Lilly W.W."/>
            <person name="Ma L.J."/>
            <person name="Mackey A.J."/>
            <person name="Manning G."/>
            <person name="Martin F."/>
            <person name="Muraguchi H."/>
            <person name="Natvig D.O."/>
            <person name="Palmerini H."/>
            <person name="Ramesh M.A."/>
            <person name="Rehmeyer C.J."/>
            <person name="Roe B.A."/>
            <person name="Shenoy N."/>
            <person name="Stanke M."/>
            <person name="Ter-Hovhannisyan V."/>
            <person name="Tunlid A."/>
            <person name="Velagapudi R."/>
            <person name="Vision T.J."/>
            <person name="Zeng Q."/>
            <person name="Zolan M.E."/>
            <person name="Pukkila P.J."/>
        </authorList>
    </citation>
    <scope>NUCLEOTIDE SEQUENCE [LARGE SCALE GENOMIC DNA]</scope>
    <source>
        <strain evidence="8">Okayama-7 / 130 / ATCC MYA-4618 / FGSC 9003</strain>
    </source>
</reference>
<dbReference type="GO" id="GO:0042285">
    <property type="term" value="F:xylosyltransferase activity"/>
    <property type="evidence" value="ECO:0007669"/>
    <property type="project" value="TreeGrafter"/>
</dbReference>
<evidence type="ECO:0008006" key="9">
    <source>
        <dbReference type="Google" id="ProtNLM"/>
    </source>
</evidence>
<evidence type="ECO:0000256" key="5">
    <source>
        <dbReference type="ARBA" id="ARBA00023136"/>
    </source>
</evidence>
<organism evidence="7 8">
    <name type="scientific">Coprinopsis cinerea (strain Okayama-7 / 130 / ATCC MYA-4618 / FGSC 9003)</name>
    <name type="common">Inky cap fungus</name>
    <name type="synonym">Hormographiella aspergillata</name>
    <dbReference type="NCBI Taxonomy" id="240176"/>
    <lineage>
        <taxon>Eukaryota</taxon>
        <taxon>Fungi</taxon>
        <taxon>Dikarya</taxon>
        <taxon>Basidiomycota</taxon>
        <taxon>Agaricomycotina</taxon>
        <taxon>Agaricomycetes</taxon>
        <taxon>Agaricomycetidae</taxon>
        <taxon>Agaricales</taxon>
        <taxon>Agaricineae</taxon>
        <taxon>Psathyrellaceae</taxon>
        <taxon>Coprinopsis</taxon>
    </lineage>
</organism>
<dbReference type="Proteomes" id="UP000001861">
    <property type="component" value="Unassembled WGS sequence"/>
</dbReference>
<dbReference type="KEGG" id="cci:CC1G_01951"/>
<keyword evidence="6" id="KW-0325">Glycoprotein</keyword>
<comment type="caution">
    <text evidence="7">The sequence shown here is derived from an EMBL/GenBank/DDBJ whole genome shotgun (WGS) entry which is preliminary data.</text>
</comment>
<evidence type="ECO:0000256" key="4">
    <source>
        <dbReference type="ARBA" id="ARBA00022989"/>
    </source>
</evidence>
<dbReference type="Pfam" id="PF13896">
    <property type="entry name" value="Glyco_transf_49"/>
    <property type="match status" value="2"/>
</dbReference>
<dbReference type="GO" id="GO:0016020">
    <property type="term" value="C:membrane"/>
    <property type="evidence" value="ECO:0007669"/>
    <property type="project" value="UniProtKB-SubCell"/>
</dbReference>
<dbReference type="InterPro" id="IPR051292">
    <property type="entry name" value="Xyl/GlcA_transferase"/>
</dbReference>
<proteinExistence type="predicted"/>
<evidence type="ECO:0000313" key="8">
    <source>
        <dbReference type="Proteomes" id="UP000001861"/>
    </source>
</evidence>
<keyword evidence="4" id="KW-1133">Transmembrane helix</keyword>
<dbReference type="OMA" id="SGQYRIY"/>
<dbReference type="GO" id="GO:0015020">
    <property type="term" value="F:glucuronosyltransferase activity"/>
    <property type="evidence" value="ECO:0007669"/>
    <property type="project" value="TreeGrafter"/>
</dbReference>
<comment type="subcellular location">
    <subcellularLocation>
        <location evidence="1">Membrane</location>
        <topology evidence="1">Single-pass type II membrane protein</topology>
    </subcellularLocation>
</comment>
<gene>
    <name evidence="7" type="ORF">CC1G_01951</name>
</gene>
<keyword evidence="2" id="KW-0812">Transmembrane</keyword>
<dbReference type="OrthoDB" id="411524at2759"/>
<sequence length="499" mass="56716">MTAQLGYHFLTTHWLSSSRFNQLSPTLDISTAVVSIKKSGAIMKFSRAGYLLVVGYTTVSVVHTTKSLFSTLLSSPVKDIIPPFSSSPLRIAKETWDPGLSRPLDSGVKSDHHHRVQLSSGELLGSYLADNSNGSSGSFSHDTGLLRSTSVDDVLFSKAFATSMRPSQVVPYFYRATGPFSEDEVTITSIITSDRLDVFARLVERYQGPISVTFHVKNSTQQQVSQILDYLQKIVTASETVVRFADIHLVLDSFDRQFNTWRNIARLFARTNFVMMLDIDFYLCTDFRLTLRNNPWVRAKLEEGLSAFVIPAFEYTDPRQEKGFSTFPTTKQDLLSKIKAGTISMFHASWKPGHNSTDYPKFYNAPAGDVYKVTTYQSAYEPYVIFKKAGPPWCEERFVGYGGNKAACLFEMYLSGMNYYVLADHFIIHQKHLYEESARRTERKYNRKIYASFKEEVCFRYLRSYRDTGRLNTTRARNAISECRKLKPIRMGAPQLLGD</sequence>
<keyword evidence="3" id="KW-0735">Signal-anchor</keyword>
<evidence type="ECO:0000256" key="2">
    <source>
        <dbReference type="ARBA" id="ARBA00022692"/>
    </source>
</evidence>
<dbReference type="eggNOG" id="KOG3765">
    <property type="taxonomic scope" value="Eukaryota"/>
</dbReference>
<dbReference type="PANTHER" id="PTHR12270">
    <property type="entry name" value="GLYCOSYLTRANSFERASE-RELATED"/>
    <property type="match status" value="1"/>
</dbReference>
<name>A8N628_COPC7</name>
<dbReference type="AlphaFoldDB" id="A8N628"/>
<dbReference type="PANTHER" id="PTHR12270:SF25">
    <property type="entry name" value="GLYCOSYLTRANSFERASE-LIKE PROTEIN LARGE"/>
    <property type="match status" value="1"/>
</dbReference>
<accession>A8N628</accession>
<dbReference type="HOGENOM" id="CLU_034771_1_1_1"/>
<protein>
    <recommendedName>
        <fullName evidence="9">Glycosyltransferase family 49 protein</fullName>
    </recommendedName>
</protein>
<keyword evidence="5" id="KW-0472">Membrane</keyword>
<keyword evidence="8" id="KW-1185">Reference proteome</keyword>
<dbReference type="RefSeq" id="XP_001830315.2">
    <property type="nucleotide sequence ID" value="XM_001830263.2"/>
</dbReference>
<dbReference type="InParanoid" id="A8N628"/>
<evidence type="ECO:0000313" key="7">
    <source>
        <dbReference type="EMBL" id="EAU91462.2"/>
    </source>
</evidence>
<evidence type="ECO:0000256" key="1">
    <source>
        <dbReference type="ARBA" id="ARBA00004606"/>
    </source>
</evidence>
<evidence type="ECO:0000256" key="6">
    <source>
        <dbReference type="ARBA" id="ARBA00023180"/>
    </source>
</evidence>
<evidence type="ECO:0000256" key="3">
    <source>
        <dbReference type="ARBA" id="ARBA00022968"/>
    </source>
</evidence>